<dbReference type="Gene3D" id="2.130.10.130">
    <property type="entry name" value="Integrin alpha, N-terminal"/>
    <property type="match status" value="1"/>
</dbReference>
<accession>A0A8C4Q3M2</accession>
<organism evidence="2 3">
    <name type="scientific">Eptatretus burgeri</name>
    <name type="common">Inshore hagfish</name>
    <dbReference type="NCBI Taxonomy" id="7764"/>
    <lineage>
        <taxon>Eukaryota</taxon>
        <taxon>Metazoa</taxon>
        <taxon>Chordata</taxon>
        <taxon>Craniata</taxon>
        <taxon>Vertebrata</taxon>
        <taxon>Cyclostomata</taxon>
        <taxon>Myxini</taxon>
        <taxon>Myxiniformes</taxon>
        <taxon>Myxinidae</taxon>
        <taxon>Eptatretinae</taxon>
        <taxon>Eptatretus</taxon>
    </lineage>
</organism>
<protein>
    <submittedName>
        <fullName evidence="2">Uncharacterized protein</fullName>
    </submittedName>
</protein>
<keyword evidence="3" id="KW-1185">Reference proteome</keyword>
<feature type="repeat" description="FG-GAP" evidence="1">
    <location>
        <begin position="136"/>
        <end position="188"/>
    </location>
</feature>
<dbReference type="PANTHER" id="PTHR23220">
    <property type="entry name" value="INTEGRIN ALPHA"/>
    <property type="match status" value="1"/>
</dbReference>
<dbReference type="GO" id="GO:0005178">
    <property type="term" value="F:integrin binding"/>
    <property type="evidence" value="ECO:0007669"/>
    <property type="project" value="TreeGrafter"/>
</dbReference>
<sequence>MLKAAHGPEAPNTNLSRGIVVGAPKGQSGQANVTEGGAVFLCPWPQSSSHCTKIDFNRDGDRYQLLRKDAPQEQMEFQSHQWFGASVRSQDSTVLACAPLYSWRTYKLGEAEREPVGTCYLVVGNFSHYAEYAPCRTSRGGSGGQGSCQAGFSSEITKDGRVVLGGPGSFFWQGQVISAPQRAVLQPKASRYLLRTLRGQVESREGNATADDGYMGYSITMGEFTGDSVQEYVTGVPKGSSMIGHVSIFIFTIRIMQLIHSRFNAPAEMFSQFSSTSKENACLH</sequence>
<dbReference type="PROSITE" id="PS51470">
    <property type="entry name" value="FG_GAP"/>
    <property type="match status" value="2"/>
</dbReference>
<dbReference type="SUPFAM" id="SSF69318">
    <property type="entry name" value="Integrin alpha N-terminal domain"/>
    <property type="match status" value="1"/>
</dbReference>
<evidence type="ECO:0000256" key="1">
    <source>
        <dbReference type="PROSITE-ProRule" id="PRU00803"/>
    </source>
</evidence>
<dbReference type="GO" id="GO:0008305">
    <property type="term" value="C:integrin complex"/>
    <property type="evidence" value="ECO:0007669"/>
    <property type="project" value="TreeGrafter"/>
</dbReference>
<dbReference type="GeneTree" id="ENSGT00940000158061"/>
<evidence type="ECO:0000313" key="3">
    <source>
        <dbReference type="Proteomes" id="UP000694388"/>
    </source>
</evidence>
<dbReference type="GO" id="GO:0007229">
    <property type="term" value="P:integrin-mediated signaling pathway"/>
    <property type="evidence" value="ECO:0007669"/>
    <property type="project" value="TreeGrafter"/>
</dbReference>
<dbReference type="GO" id="GO:0009897">
    <property type="term" value="C:external side of plasma membrane"/>
    <property type="evidence" value="ECO:0007669"/>
    <property type="project" value="TreeGrafter"/>
</dbReference>
<dbReference type="PANTHER" id="PTHR23220:SF3">
    <property type="entry name" value="INTEGRIN ALPHA-5"/>
    <property type="match status" value="1"/>
</dbReference>
<dbReference type="InterPro" id="IPR028994">
    <property type="entry name" value="Integrin_alpha_N"/>
</dbReference>
<reference evidence="2" key="2">
    <citation type="submission" date="2025-09" db="UniProtKB">
        <authorList>
            <consortium name="Ensembl"/>
        </authorList>
    </citation>
    <scope>IDENTIFICATION</scope>
</reference>
<feature type="repeat" description="FG-GAP" evidence="1">
    <location>
        <begin position="69"/>
        <end position="131"/>
    </location>
</feature>
<dbReference type="InterPro" id="IPR013519">
    <property type="entry name" value="Int_alpha_beta-p"/>
</dbReference>
<dbReference type="GO" id="GO:0001525">
    <property type="term" value="P:angiogenesis"/>
    <property type="evidence" value="ECO:0007669"/>
    <property type="project" value="TreeGrafter"/>
</dbReference>
<proteinExistence type="predicted"/>
<dbReference type="AlphaFoldDB" id="A0A8C4Q3M2"/>
<dbReference type="Ensembl" id="ENSEBUT00000009854.1">
    <property type="protein sequence ID" value="ENSEBUP00000009332.1"/>
    <property type="gene ID" value="ENSEBUG00000006015.1"/>
</dbReference>
<dbReference type="Proteomes" id="UP000694388">
    <property type="component" value="Unplaced"/>
</dbReference>
<reference evidence="2" key="1">
    <citation type="submission" date="2025-08" db="UniProtKB">
        <authorList>
            <consortium name="Ensembl"/>
        </authorList>
    </citation>
    <scope>IDENTIFICATION</scope>
</reference>
<dbReference type="GO" id="GO:0033627">
    <property type="term" value="P:cell adhesion mediated by integrin"/>
    <property type="evidence" value="ECO:0007669"/>
    <property type="project" value="TreeGrafter"/>
</dbReference>
<dbReference type="GO" id="GO:0007160">
    <property type="term" value="P:cell-matrix adhesion"/>
    <property type="evidence" value="ECO:0007669"/>
    <property type="project" value="TreeGrafter"/>
</dbReference>
<evidence type="ECO:0000313" key="2">
    <source>
        <dbReference type="Ensembl" id="ENSEBUP00000009332.1"/>
    </source>
</evidence>
<name>A0A8C4Q3M2_EPTBU</name>
<dbReference type="GO" id="GO:0098609">
    <property type="term" value="P:cell-cell adhesion"/>
    <property type="evidence" value="ECO:0007669"/>
    <property type="project" value="TreeGrafter"/>
</dbReference>